<dbReference type="InterPro" id="IPR026349">
    <property type="entry name" value="CHP04255"/>
</dbReference>
<reference evidence="1" key="1">
    <citation type="submission" date="2024-05" db="EMBL/GenBank/DDBJ databases">
        <title>30 novel species of actinomycetes from the DSMZ collection.</title>
        <authorList>
            <person name="Nouioui I."/>
        </authorList>
    </citation>
    <scope>NUCLEOTIDE SEQUENCE</scope>
    <source>
        <strain evidence="1">DSM 3412</strain>
    </source>
</reference>
<sequence length="267" mass="30481">MYDRREVYSNAPLALVTAEVRYPYSPRLRQADTLDRIQLALEDELPIRKTEQRATLEFSFEGGINKKQSTEVYRYLNHASTRSAVISPEAFTIETTRYSDFPDFLDLMLRVATAIANEKAIPAIERVGIRYIDEIRVPHEIEDASQWSNWVAPTLLPQLNPGVGPLKSSQGVSVFETGDSTYLQFQYAAVDGPPIVSNSPLRRTNFPETGKFFVLDFDSFWQSGTPEESRSFTTQFLEETLKRLHQPTGKMFQAAITDRLRDLFRGE</sequence>
<accession>A0ABU2Z8C2</accession>
<dbReference type="RefSeq" id="WP_157856763.1">
    <property type="nucleotide sequence ID" value="NZ_JAVRFJ010000033.1"/>
</dbReference>
<proteinExistence type="predicted"/>
<gene>
    <name evidence="1" type="ORF">RM704_31200</name>
</gene>
<comment type="caution">
    <text evidence="1">The sequence shown here is derived from an EMBL/GenBank/DDBJ whole genome shotgun (WGS) entry which is preliminary data.</text>
</comment>
<organism evidence="1 2">
    <name type="scientific">Streptomyces gottesmaniae</name>
    <dbReference type="NCBI Taxonomy" id="3075518"/>
    <lineage>
        <taxon>Bacteria</taxon>
        <taxon>Bacillati</taxon>
        <taxon>Actinomycetota</taxon>
        <taxon>Actinomycetes</taxon>
        <taxon>Kitasatosporales</taxon>
        <taxon>Streptomycetaceae</taxon>
        <taxon>Streptomyces</taxon>
    </lineage>
</organism>
<dbReference type="NCBIfam" id="TIGR04255">
    <property type="entry name" value="sporadTIGR04255"/>
    <property type="match status" value="1"/>
</dbReference>
<keyword evidence="2" id="KW-1185">Reference proteome</keyword>
<evidence type="ECO:0000313" key="2">
    <source>
        <dbReference type="Proteomes" id="UP001180737"/>
    </source>
</evidence>
<dbReference type="Proteomes" id="UP001180737">
    <property type="component" value="Unassembled WGS sequence"/>
</dbReference>
<protein>
    <submittedName>
        <fullName evidence="1">TIGR04255 family protein</fullName>
    </submittedName>
</protein>
<evidence type="ECO:0000313" key="1">
    <source>
        <dbReference type="EMBL" id="MDT0571874.1"/>
    </source>
</evidence>
<name>A0ABU2Z8C2_9ACTN</name>
<dbReference type="EMBL" id="JAVRFJ010000033">
    <property type="protein sequence ID" value="MDT0571874.1"/>
    <property type="molecule type" value="Genomic_DNA"/>
</dbReference>